<dbReference type="AlphaFoldDB" id="A0A6A6HAV4"/>
<sequence>MGFADGLRYIGGSLSPVQPNPLKRTSITSYEAAAKPIAERSDGTYGVIEGQAKIIAHACDDEAVQKPTRKRKRAIEGNDEERGRVWRKKMPQKSQVLLDRALSNTLFIIDRIRAGTEDCPEEMIDLAGSTGNIYTIHIKKRPTCTCPAYEKTIKPGNDLGDECKHILYVLHRILRAPLQLQYQLAFLSSELREIFANAPPIPSGSPSDSSSSSSSNRKPIEDDCPICCCPFDTESDNADDIVWCKASCGNNIHKTCFEQWAATKKVANYGSAAPVTCPFCRSRWQGDEDSLKKIAKCGEKNAEGYVNVAEQLGISQERDTSTYHQPWVRQQQKAGKLPRYY</sequence>
<evidence type="ECO:0000256" key="1">
    <source>
        <dbReference type="PROSITE-ProRule" id="PRU00175"/>
    </source>
</evidence>
<dbReference type="InterPro" id="IPR013083">
    <property type="entry name" value="Znf_RING/FYVE/PHD"/>
</dbReference>
<dbReference type="PANTHER" id="PTHR21540">
    <property type="entry name" value="RING FINGER AND SWIM DOMAIN-CONTAINING PROTEIN 2"/>
    <property type="match status" value="1"/>
</dbReference>
<dbReference type="CDD" id="cd16494">
    <property type="entry name" value="RING-CH-C4HC3_ZSWM2"/>
    <property type="match status" value="1"/>
</dbReference>
<keyword evidence="1" id="KW-0479">Metal-binding</keyword>
<dbReference type="OrthoDB" id="2122982at2759"/>
<keyword evidence="1" id="KW-0863">Zinc-finger</keyword>
<feature type="domain" description="SWIM-type" evidence="4">
    <location>
        <begin position="134"/>
        <end position="174"/>
    </location>
</feature>
<dbReference type="EMBL" id="ML991793">
    <property type="protein sequence ID" value="KAF2235157.1"/>
    <property type="molecule type" value="Genomic_DNA"/>
</dbReference>
<evidence type="ECO:0008006" key="7">
    <source>
        <dbReference type="Google" id="ProtNLM"/>
    </source>
</evidence>
<accession>A0A6A6HAV4</accession>
<dbReference type="InterPro" id="IPR007527">
    <property type="entry name" value="Znf_SWIM"/>
</dbReference>
<gene>
    <name evidence="5" type="ORF">EV356DRAFT_500752</name>
</gene>
<organism evidence="5 6">
    <name type="scientific">Viridothelium virens</name>
    <name type="common">Speckled blister lichen</name>
    <name type="synonym">Trypethelium virens</name>
    <dbReference type="NCBI Taxonomy" id="1048519"/>
    <lineage>
        <taxon>Eukaryota</taxon>
        <taxon>Fungi</taxon>
        <taxon>Dikarya</taxon>
        <taxon>Ascomycota</taxon>
        <taxon>Pezizomycotina</taxon>
        <taxon>Dothideomycetes</taxon>
        <taxon>Dothideomycetes incertae sedis</taxon>
        <taxon>Trypetheliales</taxon>
        <taxon>Trypetheliaceae</taxon>
        <taxon>Viridothelium</taxon>
    </lineage>
</organism>
<evidence type="ECO:0000256" key="2">
    <source>
        <dbReference type="SAM" id="MobiDB-lite"/>
    </source>
</evidence>
<dbReference type="PROSITE" id="PS50966">
    <property type="entry name" value="ZF_SWIM"/>
    <property type="match status" value="1"/>
</dbReference>
<dbReference type="PANTHER" id="PTHR21540:SF0">
    <property type="entry name" value="PHD FAMILY PROTEIN"/>
    <property type="match status" value="1"/>
</dbReference>
<dbReference type="InterPro" id="IPR001841">
    <property type="entry name" value="Znf_RING"/>
</dbReference>
<keyword evidence="1" id="KW-0862">Zinc</keyword>
<evidence type="ECO:0000313" key="5">
    <source>
        <dbReference type="EMBL" id="KAF2235157.1"/>
    </source>
</evidence>
<feature type="region of interest" description="Disordered" evidence="2">
    <location>
        <begin position="198"/>
        <end position="219"/>
    </location>
</feature>
<feature type="compositionally biased region" description="Low complexity" evidence="2">
    <location>
        <begin position="204"/>
        <end position="215"/>
    </location>
</feature>
<evidence type="ECO:0000259" key="4">
    <source>
        <dbReference type="PROSITE" id="PS50966"/>
    </source>
</evidence>
<dbReference type="Gene3D" id="3.30.40.10">
    <property type="entry name" value="Zinc/RING finger domain, C3HC4 (zinc finger)"/>
    <property type="match status" value="1"/>
</dbReference>
<dbReference type="Proteomes" id="UP000800092">
    <property type="component" value="Unassembled WGS sequence"/>
</dbReference>
<reference evidence="5" key="1">
    <citation type="journal article" date="2020" name="Stud. Mycol.">
        <title>101 Dothideomycetes genomes: a test case for predicting lifestyles and emergence of pathogens.</title>
        <authorList>
            <person name="Haridas S."/>
            <person name="Albert R."/>
            <person name="Binder M."/>
            <person name="Bloem J."/>
            <person name="Labutti K."/>
            <person name="Salamov A."/>
            <person name="Andreopoulos B."/>
            <person name="Baker S."/>
            <person name="Barry K."/>
            <person name="Bills G."/>
            <person name="Bluhm B."/>
            <person name="Cannon C."/>
            <person name="Castanera R."/>
            <person name="Culley D."/>
            <person name="Daum C."/>
            <person name="Ezra D."/>
            <person name="Gonzalez J."/>
            <person name="Henrissat B."/>
            <person name="Kuo A."/>
            <person name="Liang C."/>
            <person name="Lipzen A."/>
            <person name="Lutzoni F."/>
            <person name="Magnuson J."/>
            <person name="Mondo S."/>
            <person name="Nolan M."/>
            <person name="Ohm R."/>
            <person name="Pangilinan J."/>
            <person name="Park H.-J."/>
            <person name="Ramirez L."/>
            <person name="Alfaro M."/>
            <person name="Sun H."/>
            <person name="Tritt A."/>
            <person name="Yoshinaga Y."/>
            <person name="Zwiers L.-H."/>
            <person name="Turgeon B."/>
            <person name="Goodwin S."/>
            <person name="Spatafora J."/>
            <person name="Crous P."/>
            <person name="Grigoriev I."/>
        </authorList>
    </citation>
    <scope>NUCLEOTIDE SEQUENCE</scope>
    <source>
        <strain evidence="5">Tuck. ex Michener</strain>
    </source>
</reference>
<dbReference type="GO" id="GO:0061630">
    <property type="term" value="F:ubiquitin protein ligase activity"/>
    <property type="evidence" value="ECO:0007669"/>
    <property type="project" value="InterPro"/>
</dbReference>
<name>A0A6A6HAV4_VIRVR</name>
<keyword evidence="6" id="KW-1185">Reference proteome</keyword>
<dbReference type="SUPFAM" id="SSF57850">
    <property type="entry name" value="RING/U-box"/>
    <property type="match status" value="1"/>
</dbReference>
<dbReference type="InterPro" id="IPR039903">
    <property type="entry name" value="Zswim2"/>
</dbReference>
<protein>
    <recommendedName>
        <fullName evidence="7">SWIM-type domain-containing protein</fullName>
    </recommendedName>
</protein>
<dbReference type="GO" id="GO:0008270">
    <property type="term" value="F:zinc ion binding"/>
    <property type="evidence" value="ECO:0007669"/>
    <property type="project" value="UniProtKB-KW"/>
</dbReference>
<dbReference type="PROSITE" id="PS50089">
    <property type="entry name" value="ZF_RING_2"/>
    <property type="match status" value="1"/>
</dbReference>
<proteinExistence type="predicted"/>
<evidence type="ECO:0000259" key="3">
    <source>
        <dbReference type="PROSITE" id="PS50089"/>
    </source>
</evidence>
<evidence type="ECO:0000313" key="6">
    <source>
        <dbReference type="Proteomes" id="UP000800092"/>
    </source>
</evidence>
<feature type="domain" description="RING-type" evidence="3">
    <location>
        <begin position="224"/>
        <end position="281"/>
    </location>
</feature>